<evidence type="ECO:0000313" key="11">
    <source>
        <dbReference type="Proteomes" id="UP001055156"/>
    </source>
</evidence>
<evidence type="ECO:0000259" key="9">
    <source>
        <dbReference type="PROSITE" id="PS50850"/>
    </source>
</evidence>
<feature type="transmembrane region" description="Helical" evidence="8">
    <location>
        <begin position="229"/>
        <end position="248"/>
    </location>
</feature>
<protein>
    <submittedName>
        <fullName evidence="10">Multidrug export protein EmrB</fullName>
    </submittedName>
</protein>
<evidence type="ECO:0000256" key="8">
    <source>
        <dbReference type="SAM" id="Phobius"/>
    </source>
</evidence>
<reference evidence="10" key="2">
    <citation type="submission" date="2021-08" db="EMBL/GenBank/DDBJ databases">
        <authorList>
            <person name="Tani A."/>
            <person name="Ola A."/>
            <person name="Ogura Y."/>
            <person name="Katsura K."/>
            <person name="Hayashi T."/>
        </authorList>
    </citation>
    <scope>NUCLEOTIDE SEQUENCE</scope>
    <source>
        <strain evidence="10">NBRC 15689</strain>
    </source>
</reference>
<evidence type="ECO:0000256" key="4">
    <source>
        <dbReference type="ARBA" id="ARBA00022692"/>
    </source>
</evidence>
<evidence type="ECO:0000313" key="10">
    <source>
        <dbReference type="EMBL" id="GJE28473.1"/>
    </source>
</evidence>
<dbReference type="NCBIfam" id="TIGR00711">
    <property type="entry name" value="efflux_EmrB"/>
    <property type="match status" value="1"/>
</dbReference>
<feature type="transmembrane region" description="Helical" evidence="8">
    <location>
        <begin position="100"/>
        <end position="120"/>
    </location>
</feature>
<evidence type="ECO:0000256" key="1">
    <source>
        <dbReference type="ARBA" id="ARBA00004651"/>
    </source>
</evidence>
<comment type="subcellular location">
    <subcellularLocation>
        <location evidence="1">Cell membrane</location>
        <topology evidence="1">Multi-pass membrane protein</topology>
    </subcellularLocation>
</comment>
<dbReference type="RefSeq" id="WP_238312422.1">
    <property type="nucleotide sequence ID" value="NZ_BPQV01000010.1"/>
</dbReference>
<name>A0ABQ4TA51_METOR</name>
<keyword evidence="2" id="KW-0813">Transport</keyword>
<dbReference type="Gene3D" id="1.20.1250.20">
    <property type="entry name" value="MFS general substrate transporter like domains"/>
    <property type="match status" value="1"/>
</dbReference>
<organism evidence="10 11">
    <name type="scientific">Methylobacterium organophilum</name>
    <dbReference type="NCBI Taxonomy" id="410"/>
    <lineage>
        <taxon>Bacteria</taxon>
        <taxon>Pseudomonadati</taxon>
        <taxon>Pseudomonadota</taxon>
        <taxon>Alphaproteobacteria</taxon>
        <taxon>Hyphomicrobiales</taxon>
        <taxon>Methylobacteriaceae</taxon>
        <taxon>Methylobacterium</taxon>
    </lineage>
</organism>
<sequence>MSTGAATAGEGSRSTGKASGGKTATAAGERNPWVIALVVALATFMEVLDTTIANVALRYISGGLAVGPDEAAWVVTSYLVANAVTLVASSFLAKRYGRKAFFMWSVALFTLSSILCGFAWSLESLLFFRVLQGLGGGGMAPLAQSILADSFPPEKRGQAFALYGVAIVVAPAIGPTLGGWLSDNASWHWCFLINGPVGLFALTLMYILIEDPPQAVAERKRLRKSGVRFDIVGFLLVATFLGSLEVVLDEGQRKDWLGSNLIVTFACLMVLAFVAMIPWLLRHRNPVVDLSLLGRRQFGSCFVVMLFTGAILIATTQFLPQLTQDYYGYTATLSGEVLGPGGVVTVVMMFLVGRLSGHVQPKWLIALGAAIVGAGMLDLTRLNPDSSFSYFVWSRVYIGMGLPIIFLSITSASYEGIDKSQTDQASALINVARNVGGSMGVSLAQNMLAYRQQFHQTRLVEHISPVEPAYRETLAQATRYFSQQGYAGPDAQNQAVAWIGQQLQTQVAYWAYIDVFKVLALVAFSAVPLALILKSVKRGGGAAPAGH</sequence>
<dbReference type="EMBL" id="BPQV01000010">
    <property type="protein sequence ID" value="GJE28473.1"/>
    <property type="molecule type" value="Genomic_DNA"/>
</dbReference>
<evidence type="ECO:0000256" key="5">
    <source>
        <dbReference type="ARBA" id="ARBA00022989"/>
    </source>
</evidence>
<keyword evidence="6 8" id="KW-0472">Membrane</keyword>
<feature type="compositionally biased region" description="Low complexity" evidence="7">
    <location>
        <begin position="14"/>
        <end position="25"/>
    </location>
</feature>
<keyword evidence="4 8" id="KW-0812">Transmembrane</keyword>
<evidence type="ECO:0000256" key="3">
    <source>
        <dbReference type="ARBA" id="ARBA00022475"/>
    </source>
</evidence>
<feature type="transmembrane region" description="Helical" evidence="8">
    <location>
        <begin position="33"/>
        <end position="60"/>
    </location>
</feature>
<comment type="caution">
    <text evidence="10">The sequence shown here is derived from an EMBL/GenBank/DDBJ whole genome shotgun (WGS) entry which is preliminary data.</text>
</comment>
<evidence type="ECO:0000256" key="6">
    <source>
        <dbReference type="ARBA" id="ARBA00023136"/>
    </source>
</evidence>
<feature type="transmembrane region" description="Helical" evidence="8">
    <location>
        <begin position="186"/>
        <end position="209"/>
    </location>
</feature>
<keyword evidence="11" id="KW-1185">Reference proteome</keyword>
<reference evidence="10" key="1">
    <citation type="journal article" date="2021" name="Front. Microbiol.">
        <title>Comprehensive Comparative Genomics and Phenotyping of Methylobacterium Species.</title>
        <authorList>
            <person name="Alessa O."/>
            <person name="Ogura Y."/>
            <person name="Fujitani Y."/>
            <person name="Takami H."/>
            <person name="Hayashi T."/>
            <person name="Sahin N."/>
            <person name="Tani A."/>
        </authorList>
    </citation>
    <scope>NUCLEOTIDE SEQUENCE</scope>
    <source>
        <strain evidence="10">NBRC 15689</strain>
    </source>
</reference>
<feature type="transmembrane region" description="Helical" evidence="8">
    <location>
        <begin position="326"/>
        <end position="351"/>
    </location>
</feature>
<dbReference type="Pfam" id="PF07690">
    <property type="entry name" value="MFS_1"/>
    <property type="match status" value="1"/>
</dbReference>
<dbReference type="PRINTS" id="PR01036">
    <property type="entry name" value="TCRTETB"/>
</dbReference>
<feature type="domain" description="Major facilitator superfamily (MFS) profile" evidence="9">
    <location>
        <begin position="35"/>
        <end position="538"/>
    </location>
</feature>
<dbReference type="PROSITE" id="PS50850">
    <property type="entry name" value="MFS"/>
    <property type="match status" value="1"/>
</dbReference>
<proteinExistence type="predicted"/>
<dbReference type="InterPro" id="IPR036259">
    <property type="entry name" value="MFS_trans_sf"/>
</dbReference>
<feature type="transmembrane region" description="Helical" evidence="8">
    <location>
        <begin position="260"/>
        <end position="281"/>
    </location>
</feature>
<feature type="transmembrane region" description="Helical" evidence="8">
    <location>
        <begin position="363"/>
        <end position="382"/>
    </location>
</feature>
<evidence type="ECO:0000256" key="7">
    <source>
        <dbReference type="SAM" id="MobiDB-lite"/>
    </source>
</evidence>
<feature type="transmembrane region" description="Helical" evidence="8">
    <location>
        <begin position="160"/>
        <end position="180"/>
    </location>
</feature>
<keyword evidence="5 8" id="KW-1133">Transmembrane helix</keyword>
<dbReference type="InterPro" id="IPR011701">
    <property type="entry name" value="MFS"/>
</dbReference>
<feature type="transmembrane region" description="Helical" evidence="8">
    <location>
        <begin position="301"/>
        <end position="320"/>
    </location>
</feature>
<keyword evidence="3" id="KW-1003">Cell membrane</keyword>
<dbReference type="InterPro" id="IPR004638">
    <property type="entry name" value="EmrB-like"/>
</dbReference>
<dbReference type="SUPFAM" id="SSF103473">
    <property type="entry name" value="MFS general substrate transporter"/>
    <property type="match status" value="1"/>
</dbReference>
<feature type="transmembrane region" description="Helical" evidence="8">
    <location>
        <begin position="509"/>
        <end position="533"/>
    </location>
</feature>
<gene>
    <name evidence="10" type="primary">emrB_1</name>
    <name evidence="10" type="ORF">LKMONMHP_3344</name>
</gene>
<dbReference type="Gene3D" id="1.20.1720.10">
    <property type="entry name" value="Multidrug resistance protein D"/>
    <property type="match status" value="1"/>
</dbReference>
<evidence type="ECO:0000256" key="2">
    <source>
        <dbReference type="ARBA" id="ARBA00022448"/>
    </source>
</evidence>
<feature type="transmembrane region" description="Helical" evidence="8">
    <location>
        <begin position="126"/>
        <end position="148"/>
    </location>
</feature>
<dbReference type="PANTHER" id="PTHR23501:SF174">
    <property type="entry name" value="MULTIDRUG EXPORT PROTEIN EMRB-RELATED"/>
    <property type="match status" value="1"/>
</dbReference>
<feature type="transmembrane region" description="Helical" evidence="8">
    <location>
        <begin position="72"/>
        <end position="93"/>
    </location>
</feature>
<feature type="region of interest" description="Disordered" evidence="7">
    <location>
        <begin position="1"/>
        <end position="25"/>
    </location>
</feature>
<feature type="transmembrane region" description="Helical" evidence="8">
    <location>
        <begin position="388"/>
        <end position="409"/>
    </location>
</feature>
<dbReference type="CDD" id="cd17503">
    <property type="entry name" value="MFS_LmrB_MDR_like"/>
    <property type="match status" value="1"/>
</dbReference>
<accession>A0ABQ4TA51</accession>
<dbReference type="Proteomes" id="UP001055156">
    <property type="component" value="Unassembled WGS sequence"/>
</dbReference>
<dbReference type="PANTHER" id="PTHR23501">
    <property type="entry name" value="MAJOR FACILITATOR SUPERFAMILY"/>
    <property type="match status" value="1"/>
</dbReference>
<dbReference type="InterPro" id="IPR020846">
    <property type="entry name" value="MFS_dom"/>
</dbReference>